<geneLocation type="plasmid" evidence="2 3">
    <name>unnamed1</name>
</geneLocation>
<dbReference type="KEGG" id="gti:FXF46_15845"/>
<dbReference type="RefSeq" id="WP_148621266.1">
    <property type="nucleotide sequence ID" value="NZ_CP043044.1"/>
</dbReference>
<dbReference type="Proteomes" id="UP000323560">
    <property type="component" value="Plasmid unnamed1"/>
</dbReference>
<dbReference type="InterPro" id="IPR032710">
    <property type="entry name" value="NTF2-like_dom_sf"/>
</dbReference>
<evidence type="ECO:0000259" key="1">
    <source>
        <dbReference type="Pfam" id="PF08332"/>
    </source>
</evidence>
<dbReference type="AlphaFoldDB" id="A0AAP9JIX3"/>
<dbReference type="Gene3D" id="3.10.450.50">
    <property type="match status" value="1"/>
</dbReference>
<name>A0AAP9JIX3_GLUTH</name>
<dbReference type="InterPro" id="IPR013543">
    <property type="entry name" value="Ca/CaM-dep_prot_kinase-assoc"/>
</dbReference>
<evidence type="ECO:0000313" key="2">
    <source>
        <dbReference type="EMBL" id="QEH97773.1"/>
    </source>
</evidence>
<organism evidence="2 3">
    <name type="scientific">Gluconobacter thailandicus</name>
    <dbReference type="NCBI Taxonomy" id="257438"/>
    <lineage>
        <taxon>Bacteria</taxon>
        <taxon>Pseudomonadati</taxon>
        <taxon>Pseudomonadota</taxon>
        <taxon>Alphaproteobacteria</taxon>
        <taxon>Acetobacterales</taxon>
        <taxon>Acetobacteraceae</taxon>
        <taxon>Gluconobacter</taxon>
    </lineage>
</organism>
<sequence length="142" mass="16111">MLEENVTSFETLAAPHLQAARSILFEWAKVVSTGEIEELLKLYAPDAILVPTVSDEVRGADDQRRAYFENFLAKPNLRCEIKSFKKRISHKLGTVVIGGLYDFTFGEDQKAELVPARFLFTFEEINGRWVITGHHSSQLARI</sequence>
<protein>
    <submittedName>
        <fullName evidence="2">DUF4440 domain-containing protein</fullName>
    </submittedName>
</protein>
<proteinExistence type="predicted"/>
<dbReference type="GO" id="GO:0005516">
    <property type="term" value="F:calmodulin binding"/>
    <property type="evidence" value="ECO:0007669"/>
    <property type="project" value="InterPro"/>
</dbReference>
<dbReference type="GO" id="GO:0004683">
    <property type="term" value="F:calcium/calmodulin-dependent protein kinase activity"/>
    <property type="evidence" value="ECO:0007669"/>
    <property type="project" value="InterPro"/>
</dbReference>
<dbReference type="EMBL" id="CP043044">
    <property type="protein sequence ID" value="QEH97773.1"/>
    <property type="molecule type" value="Genomic_DNA"/>
</dbReference>
<keyword evidence="2" id="KW-0614">Plasmid</keyword>
<reference evidence="2 3" key="1">
    <citation type="submission" date="2019-08" db="EMBL/GenBank/DDBJ databases">
        <title>Gluconobacter frateurii HD924 genome.</title>
        <authorList>
            <person name="Liu Y."/>
            <person name="Zhang P."/>
        </authorList>
    </citation>
    <scope>NUCLEOTIDE SEQUENCE [LARGE SCALE GENOMIC DNA]</scope>
    <source>
        <strain evidence="2 3">HD924</strain>
        <plasmid evidence="2 3">unnamed1</plasmid>
    </source>
</reference>
<accession>A0AAP9JIX3</accession>
<gene>
    <name evidence="2" type="ORF">FXF46_15845</name>
</gene>
<evidence type="ECO:0000313" key="3">
    <source>
        <dbReference type="Proteomes" id="UP000323560"/>
    </source>
</evidence>
<dbReference type="Pfam" id="PF08332">
    <property type="entry name" value="CaMKII_AD"/>
    <property type="match status" value="1"/>
</dbReference>
<dbReference type="SUPFAM" id="SSF54427">
    <property type="entry name" value="NTF2-like"/>
    <property type="match status" value="1"/>
</dbReference>
<feature type="domain" description="Calcium/calmodulin-dependent protein kinase II association-domain" evidence="1">
    <location>
        <begin position="23"/>
        <end position="138"/>
    </location>
</feature>